<dbReference type="SUPFAM" id="SSF47095">
    <property type="entry name" value="HMG-box"/>
    <property type="match status" value="1"/>
</dbReference>
<evidence type="ECO:0000259" key="3">
    <source>
        <dbReference type="PROSITE" id="PS50118"/>
    </source>
</evidence>
<dbReference type="GO" id="GO:0006298">
    <property type="term" value="P:mismatch repair"/>
    <property type="evidence" value="ECO:0007669"/>
    <property type="project" value="InterPro"/>
</dbReference>
<keyword evidence="1" id="KW-0539">Nucleus</keyword>
<dbReference type="GO" id="GO:0140664">
    <property type="term" value="F:ATP-dependent DNA damage sensor activity"/>
    <property type="evidence" value="ECO:0007669"/>
    <property type="project" value="InterPro"/>
</dbReference>
<dbReference type="SUPFAM" id="SSF54211">
    <property type="entry name" value="Ribosomal protein S5 domain 2-like"/>
    <property type="match status" value="1"/>
</dbReference>
<dbReference type="GO" id="GO:0005524">
    <property type="term" value="F:ATP binding"/>
    <property type="evidence" value="ECO:0007669"/>
    <property type="project" value="InterPro"/>
</dbReference>
<dbReference type="Gene3D" id="3.30.230.10">
    <property type="match status" value="1"/>
</dbReference>
<dbReference type="GO" id="GO:0032389">
    <property type="term" value="C:MutLalpha complex"/>
    <property type="evidence" value="ECO:0007669"/>
    <property type="project" value="TreeGrafter"/>
</dbReference>
<dbReference type="FunFam" id="3.30.230.10:FF:000030">
    <property type="entry name" value="PMS1 homolog 1, mismatch repair system component"/>
    <property type="match status" value="1"/>
</dbReference>
<dbReference type="InterPro" id="IPR036910">
    <property type="entry name" value="HMG_box_dom_sf"/>
</dbReference>
<feature type="compositionally biased region" description="Low complexity" evidence="2">
    <location>
        <begin position="305"/>
        <end position="318"/>
    </location>
</feature>
<dbReference type="GO" id="GO:0030983">
    <property type="term" value="F:mismatched DNA binding"/>
    <property type="evidence" value="ECO:0007669"/>
    <property type="project" value="InterPro"/>
</dbReference>
<dbReference type="InterPro" id="IPR009071">
    <property type="entry name" value="HMG_box_dom"/>
</dbReference>
<feature type="DNA-binding region" description="HMG box" evidence="1">
    <location>
        <begin position="505"/>
        <end position="573"/>
    </location>
</feature>
<evidence type="ECO:0000313" key="5">
    <source>
        <dbReference type="Proteomes" id="UP001497382"/>
    </source>
</evidence>
<keyword evidence="5" id="KW-1185">Reference proteome</keyword>
<dbReference type="EMBL" id="CAXIEN010000005">
    <property type="protein sequence ID" value="CAL1262350.1"/>
    <property type="molecule type" value="Genomic_DNA"/>
</dbReference>
<feature type="region of interest" description="Disordered" evidence="2">
    <location>
        <begin position="300"/>
        <end position="323"/>
    </location>
</feature>
<proteinExistence type="predicted"/>
<dbReference type="Proteomes" id="UP001497382">
    <property type="component" value="Unassembled WGS sequence"/>
</dbReference>
<sequence length="832" mass="94138">MIEDVLIAFGCILTRIRFVLYHNRNLIWQKSVVDRVIDGLRLALGDASDYMENCEYFDEETQIKIETFLPKPNAPPSCGQISSNRSIVAINKRPVRMKSIDKLLKEFYRKTLGDGHKSRYPVCFISIEVPPADIDVNYEPNKTAVLLHNMDVINEQLSKLLSSFYDTDANTETNGQSKSDSNVIFPMPAEDKIMKASGIHGSSNVVNKENGTPTFHLNRSLIADGLQNNKPKENLVLSKKLSRKNDFLSPSNKKIKFSTPPNDVYRHINTLEAFFSSANKSSDDANTKSNNSCVNELHIEKSSRNEMNSENSSLRNENGFPDQNSMIVTVQRKNFDVNDDGTSALDTLDKTLNKNTTETSLENSSLFSSNSKISEDSCSFTSITSGSNQTESLKNNEISKGSFISALSMINKENNQELKSVETNKNLTTFDERPQEVQKSKPGLGSETCDPFTAGDWSRGLHPAENIQPVAVLKPKVVRTDVSSNEDRSNAEQINIQEPCVVSSVQRKITPFDFFCREHRLEVASLNPELNNQQIAQILSEKWNQLSSEEKAVYKNMVSKDYPKNIKNKEKLGKIIGENINKMKNSSTNSKKAVRKKRQKCKERNITFDMKFLEECNLNSSLGKEHEVSFKVMNCLAPGIWVCCERNKLFLLNCYRLQEAVIYFRLLDTYMFEAEQMESSFILTSSSLGNDALDLLLQMEVVNEYGSLYISDKRLTANGFKMKILRSNDEIQVELVGMTNSMAFYGVPDLKEILYLIKEKGFNTKLSDCRPGKAILYLQGEAVRIARQSPASKKIEDIEDLLKQIDSLPSKTCLHSKPFLRELYELNTMQHP</sequence>
<dbReference type="Gene3D" id="1.10.30.10">
    <property type="entry name" value="High mobility group box domain"/>
    <property type="match status" value="1"/>
</dbReference>
<comment type="caution">
    <text evidence="4">The sequence shown here is derived from an EMBL/GenBank/DDBJ whole genome shotgun (WGS) entry which is preliminary data.</text>
</comment>
<dbReference type="GO" id="GO:0016887">
    <property type="term" value="F:ATP hydrolysis activity"/>
    <property type="evidence" value="ECO:0007669"/>
    <property type="project" value="InterPro"/>
</dbReference>
<organism evidence="4 5">
    <name type="scientific">Larinioides sclopetarius</name>
    <dbReference type="NCBI Taxonomy" id="280406"/>
    <lineage>
        <taxon>Eukaryota</taxon>
        <taxon>Metazoa</taxon>
        <taxon>Ecdysozoa</taxon>
        <taxon>Arthropoda</taxon>
        <taxon>Chelicerata</taxon>
        <taxon>Arachnida</taxon>
        <taxon>Araneae</taxon>
        <taxon>Araneomorphae</taxon>
        <taxon>Entelegynae</taxon>
        <taxon>Araneoidea</taxon>
        <taxon>Araneidae</taxon>
        <taxon>Larinioides</taxon>
    </lineage>
</organism>
<reference evidence="4 5" key="1">
    <citation type="submission" date="2024-04" db="EMBL/GenBank/DDBJ databases">
        <authorList>
            <person name="Rising A."/>
            <person name="Reimegard J."/>
            <person name="Sonavane S."/>
            <person name="Akerstrom W."/>
            <person name="Nylinder S."/>
            <person name="Hedman E."/>
            <person name="Kallberg Y."/>
        </authorList>
    </citation>
    <scope>NUCLEOTIDE SEQUENCE [LARGE SCALE GENOMIC DNA]</scope>
</reference>
<dbReference type="InterPro" id="IPR038973">
    <property type="entry name" value="MutL/Mlh/Pms-like"/>
</dbReference>
<dbReference type="InterPro" id="IPR013507">
    <property type="entry name" value="DNA_mismatch_S5_2-like"/>
</dbReference>
<dbReference type="PANTHER" id="PTHR10073">
    <property type="entry name" value="DNA MISMATCH REPAIR PROTEIN MLH, PMS, MUTL"/>
    <property type="match status" value="1"/>
</dbReference>
<keyword evidence="1" id="KW-0238">DNA-binding</keyword>
<dbReference type="CDD" id="cd00782">
    <property type="entry name" value="MutL_Trans"/>
    <property type="match status" value="1"/>
</dbReference>
<dbReference type="CDD" id="cd00084">
    <property type="entry name" value="HMG-box_SF"/>
    <property type="match status" value="1"/>
</dbReference>
<gene>
    <name evidence="4" type="ORF">LARSCL_LOCUS945</name>
</gene>
<dbReference type="InterPro" id="IPR014721">
    <property type="entry name" value="Ribsml_uS5_D2-typ_fold_subgr"/>
</dbReference>
<dbReference type="Pfam" id="PF01119">
    <property type="entry name" value="DNA_mis_repair"/>
    <property type="match status" value="1"/>
</dbReference>
<protein>
    <recommendedName>
        <fullName evidence="3">HMG box domain-containing protein</fullName>
    </recommendedName>
</protein>
<dbReference type="SMART" id="SM01340">
    <property type="entry name" value="DNA_mis_repair"/>
    <property type="match status" value="1"/>
</dbReference>
<name>A0AAV1YTQ0_9ARAC</name>
<dbReference type="Pfam" id="PF00505">
    <property type="entry name" value="HMG_box"/>
    <property type="match status" value="1"/>
</dbReference>
<feature type="domain" description="HMG box" evidence="3">
    <location>
        <begin position="505"/>
        <end position="573"/>
    </location>
</feature>
<accession>A0AAV1YTQ0</accession>
<dbReference type="PANTHER" id="PTHR10073:SF54">
    <property type="entry name" value="PMS1 PROTEIN HOMOLOG 1"/>
    <property type="match status" value="1"/>
</dbReference>
<evidence type="ECO:0000256" key="1">
    <source>
        <dbReference type="PROSITE-ProRule" id="PRU00267"/>
    </source>
</evidence>
<evidence type="ECO:0000313" key="4">
    <source>
        <dbReference type="EMBL" id="CAL1262350.1"/>
    </source>
</evidence>
<dbReference type="SMART" id="SM00398">
    <property type="entry name" value="HMG"/>
    <property type="match status" value="1"/>
</dbReference>
<dbReference type="PROSITE" id="PS50118">
    <property type="entry name" value="HMG_BOX_2"/>
    <property type="match status" value="1"/>
</dbReference>
<dbReference type="InterPro" id="IPR020568">
    <property type="entry name" value="Ribosomal_Su5_D2-typ_SF"/>
</dbReference>
<dbReference type="AlphaFoldDB" id="A0AAV1YTQ0"/>
<evidence type="ECO:0000256" key="2">
    <source>
        <dbReference type="SAM" id="MobiDB-lite"/>
    </source>
</evidence>